<name>A0A2I7SH33_9FLAO</name>
<evidence type="ECO:0000259" key="1">
    <source>
        <dbReference type="PROSITE" id="PS51186"/>
    </source>
</evidence>
<dbReference type="AlphaFoldDB" id="A0A2I7SH33"/>
<dbReference type="PANTHER" id="PTHR43415:SF3">
    <property type="entry name" value="GNAT-FAMILY ACETYLTRANSFERASE"/>
    <property type="match status" value="1"/>
</dbReference>
<accession>A0A2I7SH33</accession>
<organism evidence="2 3">
    <name type="scientific">Pseudotamlana carrageenivorans</name>
    <dbReference type="NCBI Taxonomy" id="2069432"/>
    <lineage>
        <taxon>Bacteria</taxon>
        <taxon>Pseudomonadati</taxon>
        <taxon>Bacteroidota</taxon>
        <taxon>Flavobacteriia</taxon>
        <taxon>Flavobacteriales</taxon>
        <taxon>Flavobacteriaceae</taxon>
        <taxon>Pseudotamlana</taxon>
    </lineage>
</organism>
<dbReference type="PANTHER" id="PTHR43415">
    <property type="entry name" value="SPERMIDINE N(1)-ACETYLTRANSFERASE"/>
    <property type="match status" value="1"/>
</dbReference>
<sequence length="174" mass="19823">MRAVVLESERLILKPLSLLHLSMTYVNWMNDIDVYRYLETGGNYTIDDLANYLKEQEDKDILFWAIHLKHSDKHIGNIKIDPIDKNKKSGEYGIMMGDKTEWGKGYALDASKLVLNYCLTELKLCQITLGVVENNLSAIKLYGKLGFKLEKVVKSSGVYGGELCNSVRMVKKNE</sequence>
<dbReference type="Proteomes" id="UP000236592">
    <property type="component" value="Chromosome"/>
</dbReference>
<evidence type="ECO:0000313" key="2">
    <source>
        <dbReference type="EMBL" id="AUS05209.1"/>
    </source>
</evidence>
<feature type="domain" description="N-acetyltransferase" evidence="1">
    <location>
        <begin position="23"/>
        <end position="174"/>
    </location>
</feature>
<dbReference type="PROSITE" id="PS51186">
    <property type="entry name" value="GNAT"/>
    <property type="match status" value="1"/>
</dbReference>
<gene>
    <name evidence="2" type="ORF">C1A40_06870</name>
</gene>
<evidence type="ECO:0000313" key="3">
    <source>
        <dbReference type="Proteomes" id="UP000236592"/>
    </source>
</evidence>
<dbReference type="OrthoDB" id="9788916at2"/>
<dbReference type="InterPro" id="IPR000182">
    <property type="entry name" value="GNAT_dom"/>
</dbReference>
<dbReference type="RefSeq" id="WP_102995254.1">
    <property type="nucleotide sequence ID" value="NZ_CP025938.1"/>
</dbReference>
<dbReference type="GO" id="GO:0016747">
    <property type="term" value="F:acyltransferase activity, transferring groups other than amino-acyl groups"/>
    <property type="evidence" value="ECO:0007669"/>
    <property type="project" value="InterPro"/>
</dbReference>
<protein>
    <recommendedName>
        <fullName evidence="1">N-acetyltransferase domain-containing protein</fullName>
    </recommendedName>
</protein>
<proteinExistence type="predicted"/>
<dbReference type="KEGG" id="taj:C1A40_06870"/>
<reference evidence="3" key="1">
    <citation type="submission" date="2018-01" db="EMBL/GenBank/DDBJ databases">
        <title>Complete genome of Tamlana sp. UJ94.</title>
        <authorList>
            <person name="Jung J."/>
            <person name="Chung D."/>
            <person name="Bae S.S."/>
            <person name="Baek K."/>
        </authorList>
    </citation>
    <scope>NUCLEOTIDE SEQUENCE [LARGE SCALE GENOMIC DNA]</scope>
    <source>
        <strain evidence="3">UJ94</strain>
    </source>
</reference>
<dbReference type="Gene3D" id="3.40.630.30">
    <property type="match status" value="1"/>
</dbReference>
<dbReference type="SUPFAM" id="SSF55729">
    <property type="entry name" value="Acyl-CoA N-acyltransferases (Nat)"/>
    <property type="match status" value="1"/>
</dbReference>
<dbReference type="InterPro" id="IPR016181">
    <property type="entry name" value="Acyl_CoA_acyltransferase"/>
</dbReference>
<dbReference type="EMBL" id="CP025938">
    <property type="protein sequence ID" value="AUS05209.1"/>
    <property type="molecule type" value="Genomic_DNA"/>
</dbReference>
<keyword evidence="3" id="KW-1185">Reference proteome</keyword>
<dbReference type="Pfam" id="PF13302">
    <property type="entry name" value="Acetyltransf_3"/>
    <property type="match status" value="1"/>
</dbReference>